<dbReference type="EMBL" id="CP154834">
    <property type="protein sequence ID" value="XAO75039.1"/>
    <property type="molecule type" value="Genomic_DNA"/>
</dbReference>
<accession>A0AAU6WRF2</accession>
<protein>
    <recommendedName>
        <fullName evidence="3">TonB-dependent receptor</fullName>
    </recommendedName>
</protein>
<dbReference type="RefSeq" id="WP_345766920.1">
    <property type="nucleotide sequence ID" value="NZ_CP154834.1"/>
</dbReference>
<reference evidence="1 2" key="1">
    <citation type="submission" date="2024-04" db="EMBL/GenBank/DDBJ databases">
        <title>Genome sequencing and assembly of rice foliar adapted Chryseobacterium endophyticum OsEnb-ALM-A6.</title>
        <authorList>
            <person name="Kumar S."/>
            <person name="Javed M."/>
            <person name="Chouhan V."/>
            <person name="Charishma K."/>
            <person name="Patel A."/>
            <person name="Kumar M."/>
            <person name="Sahu K.P."/>
            <person name="Kumar A."/>
        </authorList>
    </citation>
    <scope>NUCLEOTIDE SEQUENCE [LARGE SCALE GENOMIC DNA]</scope>
    <source>
        <strain evidence="1 2">OsEnb-ALM-A6</strain>
    </source>
</reference>
<evidence type="ECO:0000313" key="2">
    <source>
        <dbReference type="Proteomes" id="UP001463665"/>
    </source>
</evidence>
<organism evidence="1 2">
    <name type="scientific">Chryseobacterium endophyticum</name>
    <dbReference type="NCBI Taxonomy" id="1854762"/>
    <lineage>
        <taxon>Bacteria</taxon>
        <taxon>Pseudomonadati</taxon>
        <taxon>Bacteroidota</taxon>
        <taxon>Flavobacteriia</taxon>
        <taxon>Flavobacteriales</taxon>
        <taxon>Weeksellaceae</taxon>
        <taxon>Chryseobacterium group</taxon>
        <taxon>Chryseobacterium</taxon>
    </lineage>
</organism>
<gene>
    <name evidence="1" type="ORF">AAFP95_03290</name>
</gene>
<dbReference type="Proteomes" id="UP001463665">
    <property type="component" value="Chromosome"/>
</dbReference>
<dbReference type="AlphaFoldDB" id="A0AAU6WRF2"/>
<keyword evidence="2" id="KW-1185">Reference proteome</keyword>
<evidence type="ECO:0008006" key="3">
    <source>
        <dbReference type="Google" id="ProtNLM"/>
    </source>
</evidence>
<evidence type="ECO:0000313" key="1">
    <source>
        <dbReference type="EMBL" id="XAO75039.1"/>
    </source>
</evidence>
<proteinExistence type="predicted"/>
<sequence>MKKIILSAAALAAITVAGQQKDSLQVKDVDEVVLTASRKKKA</sequence>
<name>A0AAU6WRF2_9FLAO</name>